<dbReference type="EMBL" id="JAADJZ010000031">
    <property type="protein sequence ID" value="KAF2865838.1"/>
    <property type="molecule type" value="Genomic_DNA"/>
</dbReference>
<evidence type="ECO:0000256" key="1">
    <source>
        <dbReference type="SAM" id="MobiDB-lite"/>
    </source>
</evidence>
<evidence type="ECO:0000313" key="2">
    <source>
        <dbReference type="EMBL" id="KAF2865838.1"/>
    </source>
</evidence>
<evidence type="ECO:0000313" key="3">
    <source>
        <dbReference type="Proteomes" id="UP000481861"/>
    </source>
</evidence>
<protein>
    <submittedName>
        <fullName evidence="2">Uncharacterized protein</fullName>
    </submittedName>
</protein>
<keyword evidence="3" id="KW-1185">Reference proteome</keyword>
<dbReference type="Proteomes" id="UP000481861">
    <property type="component" value="Unassembled WGS sequence"/>
</dbReference>
<comment type="caution">
    <text evidence="2">The sequence shown here is derived from an EMBL/GenBank/DDBJ whole genome shotgun (WGS) entry which is preliminary data.</text>
</comment>
<sequence length="193" mass="22779">MQEPNQRDMDPTSDPQIKKLQSIAELTKKHIAHVKTYSRDLSTILPDLREAKAANPIQQNYLINGMKTDMEDMRRQTMIFRDSHIDILEKDIDALIREDYRVKSDHESKARQIVRELRESFEKEEAREDRYINTVRTNGVSQNLGHFFEEAESMRQRIRRDLDHDLEGRNGLENTNEPEDKLEAKGKKQVRFA</sequence>
<name>A0A7C8M235_9PLEO</name>
<gene>
    <name evidence="2" type="ORF">BDV95DRAFT_599526</name>
</gene>
<accession>A0A7C8M235</accession>
<dbReference type="AlphaFoldDB" id="A0A7C8M235"/>
<organism evidence="2 3">
    <name type="scientific">Massariosphaeria phaeospora</name>
    <dbReference type="NCBI Taxonomy" id="100035"/>
    <lineage>
        <taxon>Eukaryota</taxon>
        <taxon>Fungi</taxon>
        <taxon>Dikarya</taxon>
        <taxon>Ascomycota</taxon>
        <taxon>Pezizomycotina</taxon>
        <taxon>Dothideomycetes</taxon>
        <taxon>Pleosporomycetidae</taxon>
        <taxon>Pleosporales</taxon>
        <taxon>Pleosporales incertae sedis</taxon>
        <taxon>Massariosphaeria</taxon>
    </lineage>
</organism>
<feature type="region of interest" description="Disordered" evidence="1">
    <location>
        <begin position="165"/>
        <end position="193"/>
    </location>
</feature>
<reference evidence="2 3" key="1">
    <citation type="submission" date="2020-01" db="EMBL/GenBank/DDBJ databases">
        <authorList>
            <consortium name="DOE Joint Genome Institute"/>
            <person name="Haridas S."/>
            <person name="Albert R."/>
            <person name="Binder M."/>
            <person name="Bloem J."/>
            <person name="Labutti K."/>
            <person name="Salamov A."/>
            <person name="Andreopoulos B."/>
            <person name="Baker S.E."/>
            <person name="Barry K."/>
            <person name="Bills G."/>
            <person name="Bluhm B.H."/>
            <person name="Cannon C."/>
            <person name="Castanera R."/>
            <person name="Culley D.E."/>
            <person name="Daum C."/>
            <person name="Ezra D."/>
            <person name="Gonzalez J.B."/>
            <person name="Henrissat B."/>
            <person name="Kuo A."/>
            <person name="Liang C."/>
            <person name="Lipzen A."/>
            <person name="Lutzoni F."/>
            <person name="Magnuson J."/>
            <person name="Mondo S."/>
            <person name="Nolan M."/>
            <person name="Ohm R."/>
            <person name="Pangilinan J."/>
            <person name="Park H.-J.H."/>
            <person name="Ramirez L."/>
            <person name="Alfaro M."/>
            <person name="Sun H."/>
            <person name="Tritt A."/>
            <person name="Yoshinaga Y."/>
            <person name="Zwiers L.-H.L."/>
            <person name="Turgeon B.G."/>
            <person name="Goodwin S.B."/>
            <person name="Spatafora J.W."/>
            <person name="Crous P.W."/>
            <person name="Grigoriev I.V."/>
        </authorList>
    </citation>
    <scope>NUCLEOTIDE SEQUENCE [LARGE SCALE GENOMIC DNA]</scope>
    <source>
        <strain evidence="2 3">CBS 611.86</strain>
    </source>
</reference>
<proteinExistence type="predicted"/>